<dbReference type="SUPFAM" id="SSF46785">
    <property type="entry name" value="Winged helix' DNA-binding domain"/>
    <property type="match status" value="1"/>
</dbReference>
<dbReference type="InterPro" id="IPR001766">
    <property type="entry name" value="Fork_head_dom"/>
</dbReference>
<feature type="region of interest" description="Disordered" evidence="5">
    <location>
        <begin position="1"/>
        <end position="82"/>
    </location>
</feature>
<dbReference type="GO" id="GO:0005634">
    <property type="term" value="C:nucleus"/>
    <property type="evidence" value="ECO:0007669"/>
    <property type="project" value="UniProtKB-SubCell"/>
</dbReference>
<dbReference type="Pfam" id="PF00250">
    <property type="entry name" value="Forkhead"/>
    <property type="match status" value="1"/>
</dbReference>
<feature type="compositionally biased region" description="Polar residues" evidence="5">
    <location>
        <begin position="72"/>
        <end position="82"/>
    </location>
</feature>
<dbReference type="OrthoDB" id="5954824at2759"/>
<dbReference type="PANTHER" id="PTHR11829">
    <property type="entry name" value="FORKHEAD BOX PROTEIN"/>
    <property type="match status" value="1"/>
</dbReference>
<sequence length="558" mass="62060">MEASAGTAVASVERNKRRRDSADAAEPPTLTPPHSTLRKAGTPVKRGKNQHPLSPELSSPIRPHKTRKSKSDTPLITTRSSNSQTLEELIEAFTDRKRLLLLQDPNKKPPFSYAMLIGLAILQSTEVRLTLSQIYQWITYHFPYYKLGDYGWQNSIRHNLSLNEAFVKGEKAPDGKGHYWQVKSGCEGKFFKSGQSDDEVRTKLRKLCSDVLAVTSNPRSPELELLGRSLYDEGATTEVDRRRLGGRKLDESYALDISSDEEECFQEHGSNNVSRVASSPIGLKEALLPFEHASTSKEALNQDAFIEELSPAIPYGENDASASGIKSETAFTSLKKSYSADCPQQELWSAPSLTLSPKKDAKKYSCSFNTNFETSPHTRTPKTGPLLESFGSPGSGLESMDFTGPLDLLKTPQLKHANNQEFSCTPRGNTSMKKWRTPTVLFQDFSRSPVLMNSAGPPMMVIDDCVTDEVSYRKPDPFQLGKLCPLPPSELQTHSHKFFENIRYSSGLFGVDVCSVWKRAVEGSRDIAARSGKESLLDTPFQGTSRRTSTSKEDRVYE</sequence>
<evidence type="ECO:0000256" key="1">
    <source>
        <dbReference type="ARBA" id="ARBA00004123"/>
    </source>
</evidence>
<dbReference type="PROSITE" id="PS50039">
    <property type="entry name" value="FORK_HEAD_3"/>
    <property type="match status" value="1"/>
</dbReference>
<dbReference type="InterPro" id="IPR036388">
    <property type="entry name" value="WH-like_DNA-bd_sf"/>
</dbReference>
<organism evidence="7 8">
    <name type="scientific">Lachancea quebecensis</name>
    <dbReference type="NCBI Taxonomy" id="1654605"/>
    <lineage>
        <taxon>Eukaryota</taxon>
        <taxon>Fungi</taxon>
        <taxon>Dikarya</taxon>
        <taxon>Ascomycota</taxon>
        <taxon>Saccharomycotina</taxon>
        <taxon>Saccharomycetes</taxon>
        <taxon>Saccharomycetales</taxon>
        <taxon>Saccharomycetaceae</taxon>
        <taxon>Lachancea</taxon>
    </lineage>
</organism>
<proteinExistence type="predicted"/>
<reference evidence="8" key="1">
    <citation type="submission" date="2015-10" db="EMBL/GenBank/DDBJ databases">
        <authorList>
            <person name="Devillers H."/>
        </authorList>
    </citation>
    <scope>NUCLEOTIDE SEQUENCE [LARGE SCALE GENOMIC DNA]</scope>
</reference>
<evidence type="ECO:0000259" key="6">
    <source>
        <dbReference type="PROSITE" id="PS50039"/>
    </source>
</evidence>
<dbReference type="GO" id="GO:0001228">
    <property type="term" value="F:DNA-binding transcription activator activity, RNA polymerase II-specific"/>
    <property type="evidence" value="ECO:0007669"/>
    <property type="project" value="UniProtKB-ARBA"/>
</dbReference>
<evidence type="ECO:0000256" key="2">
    <source>
        <dbReference type="ARBA" id="ARBA00023125"/>
    </source>
</evidence>
<dbReference type="PROSITE" id="PS00658">
    <property type="entry name" value="FORK_HEAD_2"/>
    <property type="match status" value="1"/>
</dbReference>
<evidence type="ECO:0000256" key="5">
    <source>
        <dbReference type="SAM" id="MobiDB-lite"/>
    </source>
</evidence>
<feature type="DNA-binding region" description="Fork-head" evidence="4">
    <location>
        <begin position="108"/>
        <end position="201"/>
    </location>
</feature>
<dbReference type="CDD" id="cd00059">
    <property type="entry name" value="FH_FOX"/>
    <property type="match status" value="1"/>
</dbReference>
<dbReference type="InterPro" id="IPR036390">
    <property type="entry name" value="WH_DNA-bd_sf"/>
</dbReference>
<evidence type="ECO:0000313" key="7">
    <source>
        <dbReference type="EMBL" id="CUS23367.1"/>
    </source>
</evidence>
<comment type="subcellular location">
    <subcellularLocation>
        <location evidence="1 4">Nucleus</location>
    </subcellularLocation>
</comment>
<evidence type="ECO:0000256" key="3">
    <source>
        <dbReference type="ARBA" id="ARBA00023242"/>
    </source>
</evidence>
<name>A0A0P1KVT5_9SACH</name>
<feature type="domain" description="Fork-head" evidence="6">
    <location>
        <begin position="108"/>
        <end position="201"/>
    </location>
</feature>
<dbReference type="Gene3D" id="1.10.10.10">
    <property type="entry name" value="Winged helix-like DNA-binding domain superfamily/Winged helix DNA-binding domain"/>
    <property type="match status" value="1"/>
</dbReference>
<protein>
    <submittedName>
        <fullName evidence="7">LAQU0S09e03180g1_1</fullName>
    </submittedName>
</protein>
<dbReference type="GO" id="GO:0000978">
    <property type="term" value="F:RNA polymerase II cis-regulatory region sequence-specific DNA binding"/>
    <property type="evidence" value="ECO:0007669"/>
    <property type="project" value="UniProtKB-ARBA"/>
</dbReference>
<dbReference type="FunFam" id="1.10.10.10:FF:000260">
    <property type="entry name" value="Forkhead transcription factor (Sep1)"/>
    <property type="match status" value="1"/>
</dbReference>
<dbReference type="EMBL" id="LN890527">
    <property type="protein sequence ID" value="CUS23367.1"/>
    <property type="molecule type" value="Genomic_DNA"/>
</dbReference>
<dbReference type="InterPro" id="IPR018122">
    <property type="entry name" value="TF_fork_head_CS_1"/>
</dbReference>
<dbReference type="PROSITE" id="PS00657">
    <property type="entry name" value="FORK_HEAD_1"/>
    <property type="match status" value="1"/>
</dbReference>
<feature type="region of interest" description="Disordered" evidence="5">
    <location>
        <begin position="535"/>
        <end position="558"/>
    </location>
</feature>
<gene>
    <name evidence="7" type="ORF">LAQU0_S09e03180g</name>
</gene>
<keyword evidence="8" id="KW-1185">Reference proteome</keyword>
<accession>A0A0P1KVT5</accession>
<dbReference type="PANTHER" id="PTHR11829:SF343">
    <property type="entry name" value="FORK-HEAD DOMAIN-CONTAINING PROTEIN"/>
    <property type="match status" value="1"/>
</dbReference>
<dbReference type="PRINTS" id="PR00053">
    <property type="entry name" value="FORKHEAD"/>
</dbReference>
<keyword evidence="2 4" id="KW-0238">DNA-binding</keyword>
<evidence type="ECO:0000256" key="4">
    <source>
        <dbReference type="PROSITE-ProRule" id="PRU00089"/>
    </source>
</evidence>
<dbReference type="InterPro" id="IPR050211">
    <property type="entry name" value="FOX_domain-containing"/>
</dbReference>
<dbReference type="Proteomes" id="UP000236544">
    <property type="component" value="Unassembled WGS sequence"/>
</dbReference>
<dbReference type="SMART" id="SM00339">
    <property type="entry name" value="FH"/>
    <property type="match status" value="1"/>
</dbReference>
<keyword evidence="3 4" id="KW-0539">Nucleus</keyword>
<dbReference type="AlphaFoldDB" id="A0A0P1KVT5"/>
<evidence type="ECO:0000313" key="8">
    <source>
        <dbReference type="Proteomes" id="UP000236544"/>
    </source>
</evidence>
<dbReference type="InterPro" id="IPR030456">
    <property type="entry name" value="TF_fork_head_CS_2"/>
</dbReference>